<keyword evidence="2" id="KW-0175">Coiled coil</keyword>
<dbReference type="PROSITE" id="PS51257">
    <property type="entry name" value="PROKAR_LIPOPROTEIN"/>
    <property type="match status" value="1"/>
</dbReference>
<reference evidence="4 5" key="1">
    <citation type="submission" date="2017-08" db="EMBL/GenBank/DDBJ databases">
        <title>Substantial Increase in Enzyme Production by Combined Drug-Resistance Mutations in Paenibacillus agaridevorans.</title>
        <authorList>
            <person name="Tanaka Y."/>
            <person name="Funane K."/>
            <person name="Hosaka T."/>
            <person name="Shiwa Y."/>
            <person name="Fujita N."/>
            <person name="Miyazaki T."/>
            <person name="Yoshikawa H."/>
            <person name="Murakami K."/>
            <person name="Kasahara K."/>
            <person name="Inaoka T."/>
            <person name="Hiraga Y."/>
            <person name="Ochi K."/>
        </authorList>
    </citation>
    <scope>NUCLEOTIDE SEQUENCE [LARGE SCALE GENOMIC DNA]</scope>
    <source>
        <strain evidence="4 5">T-3040</strain>
    </source>
</reference>
<evidence type="ECO:0000313" key="5">
    <source>
        <dbReference type="Proteomes" id="UP000245202"/>
    </source>
</evidence>
<dbReference type="Pfam" id="PF25967">
    <property type="entry name" value="RND-MFP_C"/>
    <property type="match status" value="1"/>
</dbReference>
<proteinExistence type="predicted"/>
<evidence type="ECO:0000256" key="2">
    <source>
        <dbReference type="ARBA" id="ARBA00023054"/>
    </source>
</evidence>
<name>A0A2R5EYW5_9BACL</name>
<dbReference type="Gene3D" id="2.40.420.20">
    <property type="match status" value="1"/>
</dbReference>
<evidence type="ECO:0000313" key="4">
    <source>
        <dbReference type="EMBL" id="GBG08544.1"/>
    </source>
</evidence>
<feature type="domain" description="Multidrug resistance protein MdtA-like C-terminal permuted SH3" evidence="3">
    <location>
        <begin position="288"/>
        <end position="343"/>
    </location>
</feature>
<dbReference type="EMBL" id="BDQX01000171">
    <property type="protein sequence ID" value="GBG08544.1"/>
    <property type="molecule type" value="Genomic_DNA"/>
</dbReference>
<dbReference type="PANTHER" id="PTHR32347:SF14">
    <property type="entry name" value="EFFLUX SYSTEM COMPONENT YKNX-RELATED"/>
    <property type="match status" value="1"/>
</dbReference>
<evidence type="ECO:0000256" key="1">
    <source>
        <dbReference type="ARBA" id="ARBA00004196"/>
    </source>
</evidence>
<dbReference type="PANTHER" id="PTHR32347">
    <property type="entry name" value="EFFLUX SYSTEM COMPONENT YKNX-RELATED"/>
    <property type="match status" value="1"/>
</dbReference>
<comment type="subcellular location">
    <subcellularLocation>
        <location evidence="1">Cell envelope</location>
    </subcellularLocation>
</comment>
<dbReference type="RefSeq" id="WP_108993482.1">
    <property type="nucleotide sequence ID" value="NZ_BDQX01000171.1"/>
</dbReference>
<dbReference type="Gene3D" id="2.40.50.100">
    <property type="match status" value="1"/>
</dbReference>
<dbReference type="AlphaFoldDB" id="A0A2R5EYW5"/>
<sequence>MNEWSDRRNVNKAMLMCIVCLLLFLSGCTLLPKEEEVLKPPLLVPKQESYNLLEAKRGSAVKQVKGTGTFESTNTVYQAFEGAAGKIAMISAKVGDEVRRGDPLMELNTEGLEIVLLERERDFELAKLALEQSKETRDPQMMKIRLLELDIARKKLDEARKQQEGKAMVAQIDGIVTFMEEVEIGDTIELGKVYVVIADPAQIRLAYSGAPSAELEEVEVGMEAEIAYDGQTLRGIVTQSPSSAPETDDEQLAEKYARTIYFELADTGIKPELHTTADIVIILLEKENVILIPRSAVLTLIGRNYVKILDGDSVKEIDVELGINTLSGVEIIEGLEEGQMVILQ</sequence>
<dbReference type="Proteomes" id="UP000245202">
    <property type="component" value="Unassembled WGS sequence"/>
</dbReference>
<keyword evidence="5" id="KW-1185">Reference proteome</keyword>
<dbReference type="InterPro" id="IPR050465">
    <property type="entry name" value="UPF0194_transport"/>
</dbReference>
<comment type="caution">
    <text evidence="4">The sequence shown here is derived from an EMBL/GenBank/DDBJ whole genome shotgun (WGS) entry which is preliminary data.</text>
</comment>
<dbReference type="InterPro" id="IPR058627">
    <property type="entry name" value="MdtA-like_C"/>
</dbReference>
<evidence type="ECO:0000259" key="3">
    <source>
        <dbReference type="Pfam" id="PF25967"/>
    </source>
</evidence>
<dbReference type="GO" id="GO:0030313">
    <property type="term" value="C:cell envelope"/>
    <property type="evidence" value="ECO:0007669"/>
    <property type="project" value="UniProtKB-SubCell"/>
</dbReference>
<protein>
    <recommendedName>
        <fullName evidence="3">Multidrug resistance protein MdtA-like C-terminal permuted SH3 domain-containing protein</fullName>
    </recommendedName>
</protein>
<accession>A0A2R5EYW5</accession>
<organism evidence="4 5">
    <name type="scientific">Paenibacillus agaridevorans</name>
    <dbReference type="NCBI Taxonomy" id="171404"/>
    <lineage>
        <taxon>Bacteria</taxon>
        <taxon>Bacillati</taxon>
        <taxon>Bacillota</taxon>
        <taxon>Bacilli</taxon>
        <taxon>Bacillales</taxon>
        <taxon>Paenibacillaceae</taxon>
        <taxon>Paenibacillus</taxon>
    </lineage>
</organism>
<gene>
    <name evidence="4" type="ORF">PAT3040_03131</name>
</gene>